<feature type="domain" description="Reverse transcriptase" evidence="1">
    <location>
        <begin position="1"/>
        <end position="319"/>
    </location>
</feature>
<keyword evidence="2" id="KW-0548">Nucleotidyltransferase</keyword>
<keyword evidence="3" id="KW-1185">Reference proteome</keyword>
<dbReference type="InterPro" id="IPR000477">
    <property type="entry name" value="RT_dom"/>
</dbReference>
<dbReference type="SUPFAM" id="SSF56672">
    <property type="entry name" value="DNA/RNA polymerases"/>
    <property type="match status" value="1"/>
</dbReference>
<name>A0ABZ0SCH0_9GAMM</name>
<sequence>MSRLHIDDILADPHAYAAAIRKVFGKRNRLNKGFMQAYGGVSYYAAYLRNRSLGKVLAKTVASGDYVFAPVDLWFLKLRSKTRAVHRATFIDQIIGAVVYQVVSENARVLGLPGLYSYLPGKSNYQAMQDFAAYVRDYRRRVPDPRKRGLFVLQSDFEKYGDNLPVHQDAFIWTKLREVIEVGTDRAISDNAWQLIQSLVRPVVRDPGGLEFSRLRGIPMGTPIVPMVNVLAAAPLDEMLADTEGAFYARFNDDFLIAHPDRDVVINADAKINELLKPLGVQRNKKKDILTYFNGAGRRCEMDSRFQGSSHIDFLGLSVTFAGTVAAGPKRIARVMTEVCRRLDRTAHAIRDYHIDARAACLSRVTNRMLTPGHAFTVPGMASMLRDTNDRSLLRDIDYRIARKIVQCATEQPGVRGFRRLSMRELRERHGLMSLVQIRNAAIPRSG</sequence>
<organism evidence="2 3">
    <name type="scientific">Thiorhodovibrio winogradskyi</name>
    <dbReference type="NCBI Taxonomy" id="77007"/>
    <lineage>
        <taxon>Bacteria</taxon>
        <taxon>Pseudomonadati</taxon>
        <taxon>Pseudomonadota</taxon>
        <taxon>Gammaproteobacteria</taxon>
        <taxon>Chromatiales</taxon>
        <taxon>Chromatiaceae</taxon>
        <taxon>Thiorhodovibrio</taxon>
    </lineage>
</organism>
<proteinExistence type="predicted"/>
<gene>
    <name evidence="2" type="ORF">Thiowin_02795</name>
</gene>
<evidence type="ECO:0000313" key="3">
    <source>
        <dbReference type="Proteomes" id="UP001432180"/>
    </source>
</evidence>
<reference evidence="2 3" key="1">
    <citation type="journal article" date="2023" name="Microorganisms">
        <title>Thiorhodovibrio frisius and Trv. litoralis spp. nov., Two Novel Members from a Clade of Fastidious Purple Sulfur Bacteria That Exhibit Unique Red-Shifted Light-Harvesting Capabilities.</title>
        <authorList>
            <person name="Methner A."/>
            <person name="Kuzyk S.B."/>
            <person name="Petersen J."/>
            <person name="Bauer S."/>
            <person name="Brinkmann H."/>
            <person name="Sichau K."/>
            <person name="Wanner G."/>
            <person name="Wolf J."/>
            <person name="Neumann-Schaal M."/>
            <person name="Henke P."/>
            <person name="Tank M."/>
            <person name="Sproer C."/>
            <person name="Bunk B."/>
            <person name="Overmann J."/>
        </authorList>
    </citation>
    <scope>NUCLEOTIDE SEQUENCE [LARGE SCALE GENOMIC DNA]</scope>
    <source>
        <strain evidence="2 3">DSM 6702</strain>
    </source>
</reference>
<keyword evidence="2" id="KW-0695">RNA-directed DNA polymerase</keyword>
<dbReference type="GO" id="GO:0003964">
    <property type="term" value="F:RNA-directed DNA polymerase activity"/>
    <property type="evidence" value="ECO:0007669"/>
    <property type="project" value="UniProtKB-KW"/>
</dbReference>
<dbReference type="EMBL" id="CP121472">
    <property type="protein sequence ID" value="WPL17756.1"/>
    <property type="molecule type" value="Genomic_DNA"/>
</dbReference>
<dbReference type="PROSITE" id="PS50878">
    <property type="entry name" value="RT_POL"/>
    <property type="match status" value="1"/>
</dbReference>
<evidence type="ECO:0000313" key="2">
    <source>
        <dbReference type="EMBL" id="WPL17756.1"/>
    </source>
</evidence>
<evidence type="ECO:0000259" key="1">
    <source>
        <dbReference type="PROSITE" id="PS50878"/>
    </source>
</evidence>
<keyword evidence="2" id="KW-0808">Transferase</keyword>
<protein>
    <submittedName>
        <fullName evidence="2">Retron-type reverse transcriptase</fullName>
    </submittedName>
</protein>
<dbReference type="Proteomes" id="UP001432180">
    <property type="component" value="Chromosome"/>
</dbReference>
<dbReference type="InterPro" id="IPR043502">
    <property type="entry name" value="DNA/RNA_pol_sf"/>
</dbReference>
<dbReference type="RefSeq" id="WP_328983561.1">
    <property type="nucleotide sequence ID" value="NZ_CP121472.1"/>
</dbReference>
<accession>A0ABZ0SCH0</accession>